<accession>A0A4R6QDD0</accession>
<dbReference type="AlphaFoldDB" id="A0A4R6QDD0"/>
<dbReference type="EMBL" id="SNXR01000011">
    <property type="protein sequence ID" value="TDP60824.1"/>
    <property type="molecule type" value="Genomic_DNA"/>
</dbReference>
<organism evidence="2 3">
    <name type="scientific">Flavobacterium dankookense</name>
    <dbReference type="NCBI Taxonomy" id="706186"/>
    <lineage>
        <taxon>Bacteria</taxon>
        <taxon>Pseudomonadati</taxon>
        <taxon>Bacteroidota</taxon>
        <taxon>Flavobacteriia</taxon>
        <taxon>Flavobacteriales</taxon>
        <taxon>Flavobacteriaceae</taxon>
        <taxon>Flavobacterium</taxon>
    </lineage>
</organism>
<sequence>MKKIFLALFILTSINTFAQKPCEIESSFTDSLGTYKSLKQKLVFERNFAGNSTRIFFSLSTNNGVLSLDTEILQRSNDFIKANCLDPKSKIYLQLANGKIVTLLLSSNETCGTLIRSDDGANNRITSASFLFSKENFEDLKTSRVTFMRIQFAGETIDFPFKTSLVSEMDNKTYEPEKYFIEDLKCFEN</sequence>
<keyword evidence="1" id="KW-0732">Signal</keyword>
<evidence type="ECO:0000313" key="3">
    <source>
        <dbReference type="Proteomes" id="UP000295260"/>
    </source>
</evidence>
<proteinExistence type="predicted"/>
<dbReference type="RefSeq" id="WP_133531790.1">
    <property type="nucleotide sequence ID" value="NZ_SNXR01000011.1"/>
</dbReference>
<evidence type="ECO:0000313" key="2">
    <source>
        <dbReference type="EMBL" id="TDP60824.1"/>
    </source>
</evidence>
<dbReference type="OrthoDB" id="1372254at2"/>
<feature type="signal peptide" evidence="1">
    <location>
        <begin position="1"/>
        <end position="18"/>
    </location>
</feature>
<comment type="caution">
    <text evidence="2">The sequence shown here is derived from an EMBL/GenBank/DDBJ whole genome shotgun (WGS) entry which is preliminary data.</text>
</comment>
<feature type="chain" id="PRO_5020751642" evidence="1">
    <location>
        <begin position="19"/>
        <end position="189"/>
    </location>
</feature>
<evidence type="ECO:0000256" key="1">
    <source>
        <dbReference type="SAM" id="SignalP"/>
    </source>
</evidence>
<protein>
    <submittedName>
        <fullName evidence="2">Uncharacterized protein</fullName>
    </submittedName>
</protein>
<keyword evidence="3" id="KW-1185">Reference proteome</keyword>
<dbReference type="Proteomes" id="UP000295260">
    <property type="component" value="Unassembled WGS sequence"/>
</dbReference>
<gene>
    <name evidence="2" type="ORF">BC748_0424</name>
</gene>
<name>A0A4R6QDD0_9FLAO</name>
<reference evidence="2 3" key="1">
    <citation type="submission" date="2019-03" db="EMBL/GenBank/DDBJ databases">
        <title>Genomic Encyclopedia of Archaeal and Bacterial Type Strains, Phase II (KMG-II): from individual species to whole genera.</title>
        <authorList>
            <person name="Goeker M."/>
        </authorList>
    </citation>
    <scope>NUCLEOTIDE SEQUENCE [LARGE SCALE GENOMIC DNA]</scope>
    <source>
        <strain evidence="2 3">DSM 25687</strain>
    </source>
</reference>